<reference evidence="3" key="1">
    <citation type="submission" date="2011-12" db="EMBL/GenBank/DDBJ databases">
        <title>The complete genome of chromosome of Sulfobacillus acidophilus DSM 10332.</title>
        <authorList>
            <person name="Lucas S."/>
            <person name="Han J."/>
            <person name="Lapidus A."/>
            <person name="Bruce D."/>
            <person name="Goodwin L."/>
            <person name="Pitluck S."/>
            <person name="Peters L."/>
            <person name="Kyrpides N."/>
            <person name="Mavromatis K."/>
            <person name="Ivanova N."/>
            <person name="Mikhailova N."/>
            <person name="Chertkov O."/>
            <person name="Saunders E."/>
            <person name="Detter J.C."/>
            <person name="Tapia R."/>
            <person name="Han C."/>
            <person name="Land M."/>
            <person name="Hauser L."/>
            <person name="Markowitz V."/>
            <person name="Cheng J.-F."/>
            <person name="Hugenholtz P."/>
            <person name="Woyke T."/>
            <person name="Wu D."/>
            <person name="Pukall R."/>
            <person name="Gehrich-Schroeter G."/>
            <person name="Schneider S."/>
            <person name="Klenk H.-P."/>
            <person name="Eisen J.A."/>
        </authorList>
    </citation>
    <scope>NUCLEOTIDE SEQUENCE [LARGE SCALE GENOMIC DNA]</scope>
    <source>
        <strain evidence="3">ATCC 700253 / DSM 10332 / NAL</strain>
    </source>
</reference>
<dbReference type="PANTHER" id="PTHR43798:SF33">
    <property type="entry name" value="HYDROLASE, PUTATIVE (AFU_ORTHOLOGUE AFUA_2G14860)-RELATED"/>
    <property type="match status" value="1"/>
</dbReference>
<keyword evidence="2" id="KW-0378">Hydrolase</keyword>
<reference evidence="2 3" key="2">
    <citation type="journal article" date="2012" name="Stand. Genomic Sci.">
        <title>Complete genome sequence of the moderately thermophilic mineral-sulfide-oxidizing firmicute Sulfobacillus acidophilus type strain (NAL(T)).</title>
        <authorList>
            <person name="Anderson I."/>
            <person name="Chertkov O."/>
            <person name="Chen A."/>
            <person name="Saunders E."/>
            <person name="Lapidus A."/>
            <person name="Nolan M."/>
            <person name="Lucas S."/>
            <person name="Hammon N."/>
            <person name="Deshpande S."/>
            <person name="Cheng J.F."/>
            <person name="Han C."/>
            <person name="Tapia R."/>
            <person name="Goodwin L.A."/>
            <person name="Pitluck S."/>
            <person name="Liolios K."/>
            <person name="Pagani I."/>
            <person name="Ivanova N."/>
            <person name="Mikhailova N."/>
            <person name="Pati A."/>
            <person name="Palaniappan K."/>
            <person name="Land M."/>
            <person name="Pan C."/>
            <person name="Rohde M."/>
            <person name="Pukall R."/>
            <person name="Goker M."/>
            <person name="Detter J.C."/>
            <person name="Woyke T."/>
            <person name="Bristow J."/>
            <person name="Eisen J.A."/>
            <person name="Markowitz V."/>
            <person name="Hugenholtz P."/>
            <person name="Kyrpides N.C."/>
            <person name="Klenk H.P."/>
            <person name="Mavromatis K."/>
        </authorList>
    </citation>
    <scope>NUCLEOTIDE SEQUENCE [LARGE SCALE GENOMIC DNA]</scope>
    <source>
        <strain evidence="3">ATCC 700253 / DSM 10332 / NAL</strain>
    </source>
</reference>
<dbReference type="HOGENOM" id="CLU_020336_50_1_9"/>
<evidence type="ECO:0000313" key="3">
    <source>
        <dbReference type="Proteomes" id="UP000005439"/>
    </source>
</evidence>
<dbReference type="PANTHER" id="PTHR43798">
    <property type="entry name" value="MONOACYLGLYCEROL LIPASE"/>
    <property type="match status" value="1"/>
</dbReference>
<proteinExistence type="predicted"/>
<evidence type="ECO:0000313" key="2">
    <source>
        <dbReference type="EMBL" id="AEW06055.1"/>
    </source>
</evidence>
<gene>
    <name evidence="2" type="ordered locus">Sulac_2593</name>
</gene>
<dbReference type="STRING" id="679936.Sulac_2593"/>
<dbReference type="GO" id="GO:0016787">
    <property type="term" value="F:hydrolase activity"/>
    <property type="evidence" value="ECO:0007669"/>
    <property type="project" value="UniProtKB-KW"/>
</dbReference>
<name>G8TWR6_SULAD</name>
<evidence type="ECO:0000259" key="1">
    <source>
        <dbReference type="Pfam" id="PF12697"/>
    </source>
</evidence>
<dbReference type="Pfam" id="PF12697">
    <property type="entry name" value="Abhydrolase_6"/>
    <property type="match status" value="1"/>
</dbReference>
<dbReference type="PRINTS" id="PR00111">
    <property type="entry name" value="ABHYDROLASE"/>
</dbReference>
<dbReference type="EMBL" id="CP003179">
    <property type="protein sequence ID" value="AEW06055.1"/>
    <property type="molecule type" value="Genomic_DNA"/>
</dbReference>
<feature type="domain" description="AB hydrolase-1" evidence="1">
    <location>
        <begin position="5"/>
        <end position="215"/>
    </location>
</feature>
<keyword evidence="3" id="KW-1185">Reference proteome</keyword>
<accession>G8TWR6</accession>
<dbReference type="InterPro" id="IPR029058">
    <property type="entry name" value="AB_hydrolase_fold"/>
</dbReference>
<dbReference type="Proteomes" id="UP000005439">
    <property type="component" value="Chromosome"/>
</dbReference>
<sequence length="226" mass="25873">MAHWLLIHGAASSRLTWTRQLPVLPYRTRVDLPDWPTVEPDRLLDRWADWCLTQLPEPSVIMGHSMGGAIAQLMALKNPQQVLGLVLVGTGPRLPVSPQLIDQLRTTPHEALANITRWSLKRQPDPVLLEKSLQQAQKVDPERALREFLVCQTFDVRDRLKTLHVPIVVIAGAEDRMTPAALTEEFRTIWPDIPYYVVPEAGHMMMLEAPEAFNQILTRIKDQYRW</sequence>
<dbReference type="KEGG" id="sap:Sulac_2593"/>
<dbReference type="GO" id="GO:0016020">
    <property type="term" value="C:membrane"/>
    <property type="evidence" value="ECO:0007669"/>
    <property type="project" value="TreeGrafter"/>
</dbReference>
<protein>
    <submittedName>
        <fullName evidence="2">Alpha/beta hydrolase fold protein</fullName>
    </submittedName>
</protein>
<dbReference type="PATRIC" id="fig|679936.5.peg.2684"/>
<dbReference type="SUPFAM" id="SSF53474">
    <property type="entry name" value="alpha/beta-Hydrolases"/>
    <property type="match status" value="1"/>
</dbReference>
<organism evidence="2 3">
    <name type="scientific">Sulfobacillus acidophilus (strain ATCC 700253 / DSM 10332 / NAL)</name>
    <dbReference type="NCBI Taxonomy" id="679936"/>
    <lineage>
        <taxon>Bacteria</taxon>
        <taxon>Bacillati</taxon>
        <taxon>Bacillota</taxon>
        <taxon>Clostridia</taxon>
        <taxon>Eubacteriales</taxon>
        <taxon>Clostridiales Family XVII. Incertae Sedis</taxon>
        <taxon>Sulfobacillus</taxon>
    </lineage>
</organism>
<dbReference type="AlphaFoldDB" id="G8TWR6"/>
<dbReference type="InterPro" id="IPR000073">
    <property type="entry name" value="AB_hydrolase_1"/>
</dbReference>
<dbReference type="InterPro" id="IPR050266">
    <property type="entry name" value="AB_hydrolase_sf"/>
</dbReference>
<dbReference type="Gene3D" id="3.40.50.1820">
    <property type="entry name" value="alpha/beta hydrolase"/>
    <property type="match status" value="1"/>
</dbReference>